<dbReference type="Pfam" id="PF24674">
    <property type="entry name" value="MACPF_SNTX"/>
    <property type="match status" value="1"/>
</dbReference>
<organism evidence="3 4">
    <name type="scientific">Pundamilia nyererei</name>
    <dbReference type="NCBI Taxonomy" id="303518"/>
    <lineage>
        <taxon>Eukaryota</taxon>
        <taxon>Metazoa</taxon>
        <taxon>Chordata</taxon>
        <taxon>Craniata</taxon>
        <taxon>Vertebrata</taxon>
        <taxon>Euteleostomi</taxon>
        <taxon>Actinopterygii</taxon>
        <taxon>Neopterygii</taxon>
        <taxon>Teleostei</taxon>
        <taxon>Neoteleostei</taxon>
        <taxon>Acanthomorphata</taxon>
        <taxon>Ovalentaria</taxon>
        <taxon>Cichlomorphae</taxon>
        <taxon>Cichliformes</taxon>
        <taxon>Cichlidae</taxon>
        <taxon>African cichlids</taxon>
        <taxon>Pseudocrenilabrinae</taxon>
        <taxon>Haplochromini</taxon>
        <taxon>Pundamilia</taxon>
    </lineage>
</organism>
<dbReference type="InterPro" id="IPR056072">
    <property type="entry name" value="SNTX_MACPF/CDC-like_dom"/>
</dbReference>
<feature type="non-terminal residue" evidence="4">
    <location>
        <position position="281"/>
    </location>
</feature>
<dbReference type="PANTHER" id="PTHR31594:SF16">
    <property type="entry name" value="SI:CH211-281L24.3"/>
    <property type="match status" value="1"/>
</dbReference>
<evidence type="ECO:0000259" key="1">
    <source>
        <dbReference type="Pfam" id="PF21109"/>
    </source>
</evidence>
<keyword evidence="3" id="KW-1185">Reference proteome</keyword>
<evidence type="ECO:0000313" key="3">
    <source>
        <dbReference type="Proteomes" id="UP000695023"/>
    </source>
</evidence>
<proteinExistence type="predicted"/>
<dbReference type="GeneID" id="102200661"/>
<evidence type="ECO:0000313" key="4">
    <source>
        <dbReference type="RefSeq" id="XP_005756030.1"/>
    </source>
</evidence>
<feature type="domain" description="SNTX MACPF/CDC-like" evidence="2">
    <location>
        <begin position="29"/>
        <end position="198"/>
    </location>
</feature>
<dbReference type="AlphaFoldDB" id="A0A9Y3S8B6"/>
<dbReference type="InterPro" id="IPR052090">
    <property type="entry name" value="Cytolytic_pore-forming_toxin"/>
</dbReference>
<feature type="domain" description="Stonustoxin-like helical" evidence="1">
    <location>
        <begin position="245"/>
        <end position="281"/>
    </location>
</feature>
<feature type="non-terminal residue" evidence="4">
    <location>
        <position position="1"/>
    </location>
</feature>
<dbReference type="PANTHER" id="PTHR31594">
    <property type="entry name" value="AIG1-TYPE G DOMAIN-CONTAINING PROTEIN"/>
    <property type="match status" value="1"/>
</dbReference>
<dbReference type="RefSeq" id="XP_005756030.1">
    <property type="nucleotide sequence ID" value="XM_005755973.1"/>
</dbReference>
<name>A0A9Y3S8B6_9CICH</name>
<dbReference type="Pfam" id="PF21109">
    <property type="entry name" value="Stonustoxin_helical"/>
    <property type="match status" value="1"/>
</dbReference>
<reference evidence="4" key="1">
    <citation type="submission" date="2025-08" db="UniProtKB">
        <authorList>
            <consortium name="RefSeq"/>
        </authorList>
    </citation>
    <scope>IDENTIFICATION</scope>
</reference>
<dbReference type="InterPro" id="IPR048997">
    <property type="entry name" value="Stonustoxin-like_helical"/>
</dbReference>
<dbReference type="Proteomes" id="UP000695023">
    <property type="component" value="Unplaced"/>
</dbReference>
<evidence type="ECO:0000259" key="2">
    <source>
        <dbReference type="Pfam" id="PF24674"/>
    </source>
</evidence>
<protein>
    <submittedName>
        <fullName evidence="4">Stonustoxin subunit beta-like</fullName>
    </submittedName>
</protein>
<accession>A0A9Y3S8B6</accession>
<gene>
    <name evidence="4" type="primary">LOC102200661</name>
</gene>
<sequence>VTLWDAKTLQEKSVEKNQHSSEFEVSASDSTKTKSSLLDVNASLKASFLGGLIEVGGSAKYLNDNKKSHHQSRVTLQYKATTKFKQLMLTPDETKNTQQAEDVKNLATHVVTGILYGANAFFVFDSEKLDDSSIQVIEGSMQAVIKKIPSFNVDGNVDIKLSDEEKAVTDKFTCKFYGDFILESNPGTFEDAVKTFIQLPKLLGENRENCVPLKVTLMPLKILDPEAPEAVTEISIGLVIKAQDALKDLYNLEIRCNDLLDDRVVRSFPQIQEKLSRFKKL</sequence>